<dbReference type="InParanoid" id="A2E3B4"/>
<gene>
    <name evidence="1" type="ORF">TVAG_221580</name>
</gene>
<reference evidence="1" key="1">
    <citation type="submission" date="2006-10" db="EMBL/GenBank/DDBJ databases">
        <authorList>
            <person name="Amadeo P."/>
            <person name="Zhao Q."/>
            <person name="Wortman J."/>
            <person name="Fraser-Liggett C."/>
            <person name="Carlton J."/>
        </authorList>
    </citation>
    <scope>NUCLEOTIDE SEQUENCE</scope>
    <source>
        <strain evidence="1">G3</strain>
    </source>
</reference>
<dbReference type="SMR" id="A2E3B4"/>
<dbReference type="EMBL" id="DS113295">
    <property type="protein sequence ID" value="EAY12805.1"/>
    <property type="molecule type" value="Genomic_DNA"/>
</dbReference>
<dbReference type="AlphaFoldDB" id="A2E3B4"/>
<dbReference type="VEuPathDB" id="TrichDB:TVAG_221580"/>
<accession>A2E3B4</accession>
<dbReference type="RefSeq" id="XP_001325028.1">
    <property type="nucleotide sequence ID" value="XM_001324993.1"/>
</dbReference>
<reference evidence="1" key="2">
    <citation type="journal article" date="2007" name="Science">
        <title>Draft genome sequence of the sexually transmitted pathogen Trichomonas vaginalis.</title>
        <authorList>
            <person name="Carlton J.M."/>
            <person name="Hirt R.P."/>
            <person name="Silva J.C."/>
            <person name="Delcher A.L."/>
            <person name="Schatz M."/>
            <person name="Zhao Q."/>
            <person name="Wortman J.R."/>
            <person name="Bidwell S.L."/>
            <person name="Alsmark U.C.M."/>
            <person name="Besteiro S."/>
            <person name="Sicheritz-Ponten T."/>
            <person name="Noel C.J."/>
            <person name="Dacks J.B."/>
            <person name="Foster P.G."/>
            <person name="Simillion C."/>
            <person name="Van de Peer Y."/>
            <person name="Miranda-Saavedra D."/>
            <person name="Barton G.J."/>
            <person name="Westrop G.D."/>
            <person name="Mueller S."/>
            <person name="Dessi D."/>
            <person name="Fiori P.L."/>
            <person name="Ren Q."/>
            <person name="Paulsen I."/>
            <person name="Zhang H."/>
            <person name="Bastida-Corcuera F.D."/>
            <person name="Simoes-Barbosa A."/>
            <person name="Brown M.T."/>
            <person name="Hayes R.D."/>
            <person name="Mukherjee M."/>
            <person name="Okumura C.Y."/>
            <person name="Schneider R."/>
            <person name="Smith A.J."/>
            <person name="Vanacova S."/>
            <person name="Villalvazo M."/>
            <person name="Haas B.J."/>
            <person name="Pertea M."/>
            <person name="Feldblyum T.V."/>
            <person name="Utterback T.R."/>
            <person name="Shu C.L."/>
            <person name="Osoegawa K."/>
            <person name="de Jong P.J."/>
            <person name="Hrdy I."/>
            <person name="Horvathova L."/>
            <person name="Zubacova Z."/>
            <person name="Dolezal P."/>
            <person name="Malik S.B."/>
            <person name="Logsdon J.M. Jr."/>
            <person name="Henze K."/>
            <person name="Gupta A."/>
            <person name="Wang C.C."/>
            <person name="Dunne R.L."/>
            <person name="Upcroft J.A."/>
            <person name="Upcroft P."/>
            <person name="White O."/>
            <person name="Salzberg S.L."/>
            <person name="Tang P."/>
            <person name="Chiu C.-H."/>
            <person name="Lee Y.-S."/>
            <person name="Embley T.M."/>
            <person name="Coombs G.H."/>
            <person name="Mottram J.C."/>
            <person name="Tachezy J."/>
            <person name="Fraser-Liggett C.M."/>
            <person name="Johnson P.J."/>
        </authorList>
    </citation>
    <scope>NUCLEOTIDE SEQUENCE [LARGE SCALE GENOMIC DNA]</scope>
    <source>
        <strain evidence="1">G3</strain>
    </source>
</reference>
<protein>
    <submittedName>
        <fullName evidence="1">Uncharacterized protein</fullName>
    </submittedName>
</protein>
<organism evidence="1 2">
    <name type="scientific">Trichomonas vaginalis (strain ATCC PRA-98 / G3)</name>
    <dbReference type="NCBI Taxonomy" id="412133"/>
    <lineage>
        <taxon>Eukaryota</taxon>
        <taxon>Metamonada</taxon>
        <taxon>Parabasalia</taxon>
        <taxon>Trichomonadida</taxon>
        <taxon>Trichomonadidae</taxon>
        <taxon>Trichomonas</taxon>
    </lineage>
</organism>
<keyword evidence="2" id="KW-1185">Reference proteome</keyword>
<dbReference type="Proteomes" id="UP000001542">
    <property type="component" value="Unassembled WGS sequence"/>
</dbReference>
<dbReference type="KEGG" id="tva:4770775"/>
<evidence type="ECO:0000313" key="2">
    <source>
        <dbReference type="Proteomes" id="UP000001542"/>
    </source>
</evidence>
<sequence length="202" mass="23449">MSARVPKNRNSKKGTSKRFITEGEEKLIEALHAVGKDPEYIAKRVGNSVRKVKNYIKGIENGVTKVFSIEEDIILVQKLREGIVKAAKLVLFLPSKQDWMIRNRIKLFKRHYGDIQMLNELEIITEFHKDKLENTEQEYTPVAESHDENERNEVKTSGDIIEITETGFDNVFESDFMLTNALYPKEANLNFDNYNLCEDFLF</sequence>
<dbReference type="VEuPathDB" id="TrichDB:TVAGG3_0970170"/>
<proteinExistence type="predicted"/>
<evidence type="ECO:0000313" key="1">
    <source>
        <dbReference type="EMBL" id="EAY12805.1"/>
    </source>
</evidence>
<name>A2E3B4_TRIV3</name>